<dbReference type="EMBL" id="LPUF01000001">
    <property type="protein sequence ID" value="OQK16676.1"/>
    <property type="molecule type" value="Genomic_DNA"/>
</dbReference>
<sequence>MRNILKKASRNFLYRHPWQLCLAILGITLGVAVVVAIDLTLDSSLQTFTRTTQALSGKASHRIVASDGGVDEKLYTALRVEHGIHVLSPVINCYVVSSAASENTFKLYGIDPMIESTFQSSWQQQQGTGAGNALRLISEPNTVLMSRQTAEKMGLQIDDQLSVITDTGSYELRVIDWLPEDDAVARELFENLLITDIATAQEILGLVGNLSAIDVMIASDQEAKIQALREALPADLLLMSLDNQAESLQQMTHAFAINLNAMGMLSLLVGMFLIYNTMTFLVIQRRRLIGSLRSIGVTRQQIFQLIISEALILAVIGTVLGIALGIILGQGLLHIISGTLNAFYFRIDHSTLILSPVQIAKGILLGIGATLLAVLTPAWEATRQSPQHTLLRSQLETDVRRLMRFAVIVALLFILCSFLLILLSGTNVRLGLISLFLLLFGFALLTPVVTLLLMNLLERTLGRSSSIFAKLPVRMVRAEISRTGIAIATLMIAVSVSIGMDIMIGSFRLTVSEWLQTSLQADLYVNLSGNTQAANKSDNDHILKTRLAGLEGVEMLSSVLHTRLIRDQTLTKVTVFELNPKSKQGFIFKQQGNGVWEAFTQQNSVFVTEPYAYHNQTKIGDKILLHTDQGEQAFEVIAIYADYSGDQGHLAMSRSNYQKYWPDLGFTGIGIYAAQQADRQQLEKHVKQLLKPYQSVRSEQAIYQASMQMFEQTFKITEILRLLAASIAFVGVFSALMALQFERTRQLGILRAIGMTPMQVGRIISIETGLMGLIAGLFAVPVGFVMAYVLIFVVYQRSFGWTMAFHLDAFVIVQALLLAFFAALLAGVLPATKMAQTKPAEALRSE</sequence>
<evidence type="ECO:0000256" key="1">
    <source>
        <dbReference type="ARBA" id="ARBA00004651"/>
    </source>
</evidence>
<evidence type="ECO:0000259" key="7">
    <source>
        <dbReference type="Pfam" id="PF02687"/>
    </source>
</evidence>
<evidence type="ECO:0000259" key="8">
    <source>
        <dbReference type="Pfam" id="PF12704"/>
    </source>
</evidence>
<evidence type="ECO:0000256" key="2">
    <source>
        <dbReference type="ARBA" id="ARBA00022475"/>
    </source>
</evidence>
<protein>
    <submittedName>
        <fullName evidence="9">ABC transporter permease</fullName>
    </submittedName>
</protein>
<proteinExistence type="predicted"/>
<evidence type="ECO:0000313" key="9">
    <source>
        <dbReference type="EMBL" id="OQK16676.1"/>
    </source>
</evidence>
<dbReference type="Pfam" id="PF12704">
    <property type="entry name" value="MacB_PCD"/>
    <property type="match status" value="2"/>
</dbReference>
<keyword evidence="2" id="KW-1003">Cell membrane</keyword>
<feature type="transmembrane region" description="Helical" evidence="6">
    <location>
        <begin position="719"/>
        <end position="741"/>
    </location>
</feature>
<feature type="transmembrane region" description="Helical" evidence="6">
    <location>
        <begin position="359"/>
        <end position="381"/>
    </location>
</feature>
<accession>A0A1V8M5B0</accession>
<feature type="domain" description="ABC3 transporter permease C-terminal" evidence="7">
    <location>
        <begin position="722"/>
        <end position="838"/>
    </location>
</feature>
<feature type="transmembrane region" description="Helical" evidence="6">
    <location>
        <begin position="807"/>
        <end position="829"/>
    </location>
</feature>
<feature type="transmembrane region" description="Helical" evidence="6">
    <location>
        <begin position="261"/>
        <end position="283"/>
    </location>
</feature>
<name>A0A1V8M5B0_9GAMM</name>
<dbReference type="STRING" id="1420851.AU255_01860"/>
<dbReference type="InterPro" id="IPR038766">
    <property type="entry name" value="Membrane_comp_ABC_pdt"/>
</dbReference>
<evidence type="ECO:0000256" key="5">
    <source>
        <dbReference type="ARBA" id="ARBA00023136"/>
    </source>
</evidence>
<dbReference type="Pfam" id="PF02687">
    <property type="entry name" value="FtsX"/>
    <property type="match status" value="2"/>
</dbReference>
<dbReference type="AlphaFoldDB" id="A0A1V8M5B0"/>
<feature type="transmembrane region" description="Helical" evidence="6">
    <location>
        <begin position="484"/>
        <end position="507"/>
    </location>
</feature>
<comment type="caution">
    <text evidence="9">The sequence shown here is derived from an EMBL/GenBank/DDBJ whole genome shotgun (WGS) entry which is preliminary data.</text>
</comment>
<dbReference type="RefSeq" id="WP_080521301.1">
    <property type="nucleotide sequence ID" value="NZ_LPUF01000001.1"/>
</dbReference>
<organism evidence="9 10">
    <name type="scientific">Methyloprofundus sedimenti</name>
    <dbReference type="NCBI Taxonomy" id="1420851"/>
    <lineage>
        <taxon>Bacteria</taxon>
        <taxon>Pseudomonadati</taxon>
        <taxon>Pseudomonadota</taxon>
        <taxon>Gammaproteobacteria</taxon>
        <taxon>Methylococcales</taxon>
        <taxon>Methylococcaceae</taxon>
        <taxon>Methyloprofundus</taxon>
    </lineage>
</organism>
<dbReference type="PANTHER" id="PTHR30287:SF2">
    <property type="entry name" value="BLL1001 PROTEIN"/>
    <property type="match status" value="1"/>
</dbReference>
<feature type="domain" description="MacB-like periplasmic core" evidence="8">
    <location>
        <begin position="22"/>
        <end position="232"/>
    </location>
</feature>
<keyword evidence="3 6" id="KW-0812">Transmembrane</keyword>
<dbReference type="OrthoDB" id="5137249at2"/>
<dbReference type="InterPro" id="IPR025857">
    <property type="entry name" value="MacB_PCD"/>
</dbReference>
<feature type="transmembrane region" description="Helical" evidence="6">
    <location>
        <begin position="770"/>
        <end position="795"/>
    </location>
</feature>
<keyword evidence="4 6" id="KW-1133">Transmembrane helix</keyword>
<dbReference type="GO" id="GO:0005886">
    <property type="term" value="C:plasma membrane"/>
    <property type="evidence" value="ECO:0007669"/>
    <property type="project" value="UniProtKB-SubCell"/>
</dbReference>
<dbReference type="InterPro" id="IPR003838">
    <property type="entry name" value="ABC3_permease_C"/>
</dbReference>
<reference evidence="9 10" key="1">
    <citation type="submission" date="2015-12" db="EMBL/GenBank/DDBJ databases">
        <authorList>
            <person name="Shamseldin A."/>
            <person name="Moawad H."/>
            <person name="Abd El-Rahim W.M."/>
            <person name="Sadowsky M.J."/>
        </authorList>
    </citation>
    <scope>NUCLEOTIDE SEQUENCE [LARGE SCALE GENOMIC DNA]</scope>
    <source>
        <strain evidence="9 10">WF1</strain>
    </source>
</reference>
<keyword evidence="10" id="KW-1185">Reference proteome</keyword>
<evidence type="ECO:0000256" key="4">
    <source>
        <dbReference type="ARBA" id="ARBA00022989"/>
    </source>
</evidence>
<comment type="subcellular location">
    <subcellularLocation>
        <location evidence="1">Cell membrane</location>
        <topology evidence="1">Multi-pass membrane protein</topology>
    </subcellularLocation>
</comment>
<evidence type="ECO:0000256" key="6">
    <source>
        <dbReference type="SAM" id="Phobius"/>
    </source>
</evidence>
<evidence type="ECO:0000313" key="10">
    <source>
        <dbReference type="Proteomes" id="UP000191980"/>
    </source>
</evidence>
<gene>
    <name evidence="9" type="ORF">AU255_01860</name>
</gene>
<feature type="transmembrane region" description="Helical" evidence="6">
    <location>
        <begin position="303"/>
        <end position="328"/>
    </location>
</feature>
<feature type="transmembrane region" description="Helical" evidence="6">
    <location>
        <begin position="402"/>
        <end position="424"/>
    </location>
</feature>
<feature type="transmembrane region" description="Helical" evidence="6">
    <location>
        <begin position="430"/>
        <end position="457"/>
    </location>
</feature>
<feature type="domain" description="ABC3 transporter permease C-terminal" evidence="7">
    <location>
        <begin position="262"/>
        <end position="386"/>
    </location>
</feature>
<feature type="domain" description="MacB-like periplasmic core" evidence="8">
    <location>
        <begin position="483"/>
        <end position="688"/>
    </location>
</feature>
<dbReference type="Proteomes" id="UP000191980">
    <property type="component" value="Unassembled WGS sequence"/>
</dbReference>
<dbReference type="PANTHER" id="PTHR30287">
    <property type="entry name" value="MEMBRANE COMPONENT OF PREDICTED ABC SUPERFAMILY METABOLITE UPTAKE TRANSPORTER"/>
    <property type="match status" value="1"/>
</dbReference>
<evidence type="ECO:0000256" key="3">
    <source>
        <dbReference type="ARBA" id="ARBA00022692"/>
    </source>
</evidence>
<keyword evidence="5 6" id="KW-0472">Membrane</keyword>